<dbReference type="SUPFAM" id="SSF51735">
    <property type="entry name" value="NAD(P)-binding Rossmann-fold domains"/>
    <property type="match status" value="1"/>
</dbReference>
<dbReference type="Gene3D" id="3.40.50.720">
    <property type="entry name" value="NAD(P)-binding Rossmann-like Domain"/>
    <property type="match status" value="1"/>
</dbReference>
<comment type="caution">
    <text evidence="5">The sequence shown here is derived from an EMBL/GenBank/DDBJ whole genome shotgun (WGS) entry which is preliminary data.</text>
</comment>
<evidence type="ECO:0000256" key="3">
    <source>
        <dbReference type="ARBA" id="ARBA00022840"/>
    </source>
</evidence>
<organism evidence="5 6">
    <name type="scientific">candidate division TA06 bacterium DG_26</name>
    <dbReference type="NCBI Taxonomy" id="1703771"/>
    <lineage>
        <taxon>Bacteria</taxon>
        <taxon>Bacteria division TA06</taxon>
    </lineage>
</organism>
<keyword evidence="2" id="KW-0547">Nucleotide-binding</keyword>
<keyword evidence="1" id="KW-0436">Ligase</keyword>
<dbReference type="GO" id="GO:0005524">
    <property type="term" value="F:ATP binding"/>
    <property type="evidence" value="ECO:0007669"/>
    <property type="project" value="UniProtKB-KW"/>
</dbReference>
<dbReference type="InterPro" id="IPR003781">
    <property type="entry name" value="CoA-bd"/>
</dbReference>
<dbReference type="SUPFAM" id="SSF52210">
    <property type="entry name" value="Succinyl-CoA synthetase domains"/>
    <property type="match status" value="1"/>
</dbReference>
<dbReference type="AlphaFoldDB" id="A0A0S7WFN2"/>
<dbReference type="InterPro" id="IPR032875">
    <property type="entry name" value="Succ_CoA_lig_flav_dom"/>
</dbReference>
<dbReference type="PANTHER" id="PTHR43334">
    <property type="entry name" value="ACETATE--COA LIGASE [ADP-FORMING]"/>
    <property type="match status" value="1"/>
</dbReference>
<name>A0A0S7WFN2_UNCT6</name>
<sequence>MAEKTRRRRELDYLFRPRSIALIGASRQRGHIGRALLDNLLHYEFNGKVFPVNPKASVVQCMKCFPTVLDIPDPVDLAIVVVPKEHVIDVVDQCGKKGVKGLVVISAGFKETGPRGAELEHQLVRKIGEYGMRMIGPNCMGIFNTHPDVRLHAVFVPYKPIHGRMGFMTQSGGLGATILAYAQDLRIGFSMFASVGNKADITGNDLTE</sequence>
<evidence type="ECO:0000256" key="2">
    <source>
        <dbReference type="ARBA" id="ARBA00022741"/>
    </source>
</evidence>
<protein>
    <recommendedName>
        <fullName evidence="4">CoA-binding domain-containing protein</fullName>
    </recommendedName>
</protein>
<dbReference type="InterPro" id="IPR016102">
    <property type="entry name" value="Succinyl-CoA_synth-like"/>
</dbReference>
<dbReference type="PANTHER" id="PTHR43334:SF1">
    <property type="entry name" value="3-HYDROXYPROPIONATE--COA LIGASE [ADP-FORMING]"/>
    <property type="match status" value="1"/>
</dbReference>
<dbReference type="Proteomes" id="UP000051124">
    <property type="component" value="Unassembled WGS sequence"/>
</dbReference>
<evidence type="ECO:0000313" key="5">
    <source>
        <dbReference type="EMBL" id="KPJ48946.1"/>
    </source>
</evidence>
<evidence type="ECO:0000259" key="4">
    <source>
        <dbReference type="SMART" id="SM00881"/>
    </source>
</evidence>
<accession>A0A0S7WFN2</accession>
<gene>
    <name evidence="5" type="ORF">AMJ40_06610</name>
</gene>
<dbReference type="Pfam" id="PF13380">
    <property type="entry name" value="CoA_binding_2"/>
    <property type="match status" value="1"/>
</dbReference>
<dbReference type="EMBL" id="LIZT01000084">
    <property type="protein sequence ID" value="KPJ48946.1"/>
    <property type="molecule type" value="Genomic_DNA"/>
</dbReference>
<evidence type="ECO:0000313" key="6">
    <source>
        <dbReference type="Proteomes" id="UP000051124"/>
    </source>
</evidence>
<reference evidence="5 6" key="1">
    <citation type="journal article" date="2015" name="Microbiome">
        <title>Genomic resolution of linkages in carbon, nitrogen, and sulfur cycling among widespread estuary sediment bacteria.</title>
        <authorList>
            <person name="Baker B.J."/>
            <person name="Lazar C.S."/>
            <person name="Teske A.P."/>
            <person name="Dick G.J."/>
        </authorList>
    </citation>
    <scope>NUCLEOTIDE SEQUENCE [LARGE SCALE GENOMIC DNA]</scope>
    <source>
        <strain evidence="5">DG_26</strain>
    </source>
</reference>
<dbReference type="InterPro" id="IPR036291">
    <property type="entry name" value="NAD(P)-bd_dom_sf"/>
</dbReference>
<dbReference type="SMART" id="SM00881">
    <property type="entry name" value="CoA_binding"/>
    <property type="match status" value="1"/>
</dbReference>
<evidence type="ECO:0000256" key="1">
    <source>
        <dbReference type="ARBA" id="ARBA00022598"/>
    </source>
</evidence>
<dbReference type="Pfam" id="PF13607">
    <property type="entry name" value="Succ_CoA_lig"/>
    <property type="match status" value="1"/>
</dbReference>
<proteinExistence type="predicted"/>
<dbReference type="Gene3D" id="3.40.50.261">
    <property type="entry name" value="Succinyl-CoA synthetase domains"/>
    <property type="match status" value="1"/>
</dbReference>
<feature type="domain" description="CoA-binding" evidence="4">
    <location>
        <begin position="14"/>
        <end position="109"/>
    </location>
</feature>
<keyword evidence="3" id="KW-0067">ATP-binding</keyword>
<dbReference type="GO" id="GO:0016874">
    <property type="term" value="F:ligase activity"/>
    <property type="evidence" value="ECO:0007669"/>
    <property type="project" value="UniProtKB-KW"/>
</dbReference>
<dbReference type="InterPro" id="IPR051538">
    <property type="entry name" value="Acyl-CoA_Synth/Transferase"/>
</dbReference>